<dbReference type="AlphaFoldDB" id="A0A9P4TQS8"/>
<comment type="caution">
    <text evidence="3">The sequence shown here is derived from an EMBL/GenBank/DDBJ whole genome shotgun (WGS) entry which is preliminary data.</text>
</comment>
<dbReference type="Proteomes" id="UP000801428">
    <property type="component" value="Unassembled WGS sequence"/>
</dbReference>
<evidence type="ECO:0000259" key="2">
    <source>
        <dbReference type="PROSITE" id="PS51819"/>
    </source>
</evidence>
<sequence>MISGIHHINLVVPASTFPQATAFYANTLGLTPRAVPALQRDTLLWFDIGSSGQQVHIAIGRPSDFNEPSSRHPCFRVGSAEELQTLRQRVWAHFESGAEGAPKEADKPGEMSSGAQGVEYPTRFFARDYAGNRLEFSL</sequence>
<protein>
    <recommendedName>
        <fullName evidence="2">VOC domain-containing protein</fullName>
    </recommendedName>
</protein>
<dbReference type="PROSITE" id="PS51819">
    <property type="entry name" value="VOC"/>
    <property type="match status" value="1"/>
</dbReference>
<feature type="domain" description="VOC" evidence="2">
    <location>
        <begin position="4"/>
        <end position="138"/>
    </location>
</feature>
<organism evidence="3 4">
    <name type="scientific">Curvularia kusanoi</name>
    <name type="common">Cochliobolus kusanoi</name>
    <dbReference type="NCBI Taxonomy" id="90978"/>
    <lineage>
        <taxon>Eukaryota</taxon>
        <taxon>Fungi</taxon>
        <taxon>Dikarya</taxon>
        <taxon>Ascomycota</taxon>
        <taxon>Pezizomycotina</taxon>
        <taxon>Dothideomycetes</taxon>
        <taxon>Pleosporomycetidae</taxon>
        <taxon>Pleosporales</taxon>
        <taxon>Pleosporineae</taxon>
        <taxon>Pleosporaceae</taxon>
        <taxon>Curvularia</taxon>
    </lineage>
</organism>
<gene>
    <name evidence="3" type="ORF">E8E13_011174</name>
</gene>
<dbReference type="SUPFAM" id="SSF54593">
    <property type="entry name" value="Glyoxalase/Bleomycin resistance protein/Dihydroxybiphenyl dioxygenase"/>
    <property type="match status" value="1"/>
</dbReference>
<keyword evidence="4" id="KW-1185">Reference proteome</keyword>
<name>A0A9P4TQS8_CURKU</name>
<dbReference type="Gene3D" id="3.10.180.10">
    <property type="entry name" value="2,3-Dihydroxybiphenyl 1,2-Dioxygenase, domain 1"/>
    <property type="match status" value="1"/>
</dbReference>
<feature type="region of interest" description="Disordered" evidence="1">
    <location>
        <begin position="97"/>
        <end position="116"/>
    </location>
</feature>
<evidence type="ECO:0000313" key="3">
    <source>
        <dbReference type="EMBL" id="KAF3011068.1"/>
    </source>
</evidence>
<evidence type="ECO:0000313" key="4">
    <source>
        <dbReference type="Proteomes" id="UP000801428"/>
    </source>
</evidence>
<accession>A0A9P4TQS8</accession>
<dbReference type="PANTHER" id="PTHR39175">
    <property type="entry name" value="FAMILY PROTEIN, PUTATIVE (AFU_ORTHOLOGUE AFUA_3G15060)-RELATED"/>
    <property type="match status" value="1"/>
</dbReference>
<dbReference type="InterPro" id="IPR029068">
    <property type="entry name" value="Glyas_Bleomycin-R_OHBP_Dase"/>
</dbReference>
<dbReference type="InterPro" id="IPR037523">
    <property type="entry name" value="VOC_core"/>
</dbReference>
<dbReference type="EMBL" id="SWKU01000001">
    <property type="protein sequence ID" value="KAF3011068.1"/>
    <property type="molecule type" value="Genomic_DNA"/>
</dbReference>
<proteinExistence type="predicted"/>
<evidence type="ECO:0000256" key="1">
    <source>
        <dbReference type="SAM" id="MobiDB-lite"/>
    </source>
</evidence>
<dbReference type="OrthoDB" id="3340372at2759"/>
<reference evidence="3" key="1">
    <citation type="submission" date="2019-04" db="EMBL/GenBank/DDBJ databases">
        <title>Sequencing of skin fungus with MAO and IRED activity.</title>
        <authorList>
            <person name="Marsaioli A.J."/>
            <person name="Bonatto J.M.C."/>
            <person name="Reis Junior O."/>
        </authorList>
    </citation>
    <scope>NUCLEOTIDE SEQUENCE</scope>
    <source>
        <strain evidence="3">30M1</strain>
    </source>
</reference>
<dbReference type="PANTHER" id="PTHR39175:SF1">
    <property type="entry name" value="FAMILY PROTEIN, PUTATIVE (AFU_ORTHOLOGUE AFUA_3G15060)-RELATED"/>
    <property type="match status" value="1"/>
</dbReference>